<dbReference type="AlphaFoldDB" id="A0A836CH31"/>
<dbReference type="EMBL" id="JAFCMP010000124">
    <property type="protein sequence ID" value="KAG5185682.1"/>
    <property type="molecule type" value="Genomic_DNA"/>
</dbReference>
<dbReference type="Proteomes" id="UP000664859">
    <property type="component" value="Unassembled WGS sequence"/>
</dbReference>
<protein>
    <submittedName>
        <fullName evidence="2">Uncharacterized protein</fullName>
    </submittedName>
</protein>
<sequence length="263" mass="27193">MEVWRSRRGMSVPSGSSAQRGGHRYVPMHLVILAHHLAASRTSLRSTRPDTWRCVPMAGRKIALASSRPTLGNTTRDGNSSQKNQRGRGGGASSGAARCAVPRRRALAEMRPASLLPFSHAPGTACTTAPASDPEARPTPRVPASAASATSCCGARLLLLKLPLVRPLLPRTHRSALRPARSPPPAGAQSTTERARDVAAAASSMCAAAAAGAAPAAAAAVVASGASESRGSSSNFLAQRLYMAFVPNKMPLDAMPLHVASMA</sequence>
<evidence type="ECO:0000313" key="3">
    <source>
        <dbReference type="Proteomes" id="UP000664859"/>
    </source>
</evidence>
<feature type="compositionally biased region" description="Polar residues" evidence="1">
    <location>
        <begin position="67"/>
        <end position="84"/>
    </location>
</feature>
<accession>A0A836CH31</accession>
<name>A0A836CH31_9STRA</name>
<feature type="region of interest" description="Disordered" evidence="1">
    <location>
        <begin position="173"/>
        <end position="195"/>
    </location>
</feature>
<comment type="caution">
    <text evidence="2">The sequence shown here is derived from an EMBL/GenBank/DDBJ whole genome shotgun (WGS) entry which is preliminary data.</text>
</comment>
<proteinExistence type="predicted"/>
<organism evidence="2 3">
    <name type="scientific">Tribonema minus</name>
    <dbReference type="NCBI Taxonomy" id="303371"/>
    <lineage>
        <taxon>Eukaryota</taxon>
        <taxon>Sar</taxon>
        <taxon>Stramenopiles</taxon>
        <taxon>Ochrophyta</taxon>
        <taxon>PX clade</taxon>
        <taxon>Xanthophyceae</taxon>
        <taxon>Tribonematales</taxon>
        <taxon>Tribonemataceae</taxon>
        <taxon>Tribonema</taxon>
    </lineage>
</organism>
<feature type="region of interest" description="Disordered" evidence="1">
    <location>
        <begin position="118"/>
        <end position="145"/>
    </location>
</feature>
<evidence type="ECO:0000256" key="1">
    <source>
        <dbReference type="SAM" id="MobiDB-lite"/>
    </source>
</evidence>
<evidence type="ECO:0000313" key="2">
    <source>
        <dbReference type="EMBL" id="KAG5185682.1"/>
    </source>
</evidence>
<keyword evidence="3" id="KW-1185">Reference proteome</keyword>
<reference evidence="2" key="1">
    <citation type="submission" date="2021-02" db="EMBL/GenBank/DDBJ databases">
        <title>First Annotated Genome of the Yellow-green Alga Tribonema minus.</title>
        <authorList>
            <person name="Mahan K.M."/>
        </authorList>
    </citation>
    <scope>NUCLEOTIDE SEQUENCE</scope>
    <source>
        <strain evidence="2">UTEX B ZZ1240</strain>
    </source>
</reference>
<feature type="region of interest" description="Disordered" evidence="1">
    <location>
        <begin position="1"/>
        <end position="22"/>
    </location>
</feature>
<feature type="region of interest" description="Disordered" evidence="1">
    <location>
        <begin position="63"/>
        <end position="99"/>
    </location>
</feature>
<gene>
    <name evidence="2" type="ORF">JKP88DRAFT_244319</name>
</gene>